<gene>
    <name evidence="7" type="ORF">FB45DRAFT_941054</name>
</gene>
<keyword evidence="2" id="KW-0285">Flavoprotein</keyword>
<dbReference type="PANTHER" id="PTHR13789">
    <property type="entry name" value="MONOOXYGENASE"/>
    <property type="match status" value="1"/>
</dbReference>
<feature type="non-terminal residue" evidence="7">
    <location>
        <position position="401"/>
    </location>
</feature>
<feature type="domain" description="FAD-binding" evidence="6">
    <location>
        <begin position="8"/>
        <end position="354"/>
    </location>
</feature>
<dbReference type="InterPro" id="IPR036188">
    <property type="entry name" value="FAD/NAD-bd_sf"/>
</dbReference>
<dbReference type="GO" id="GO:0071949">
    <property type="term" value="F:FAD binding"/>
    <property type="evidence" value="ECO:0007669"/>
    <property type="project" value="InterPro"/>
</dbReference>
<dbReference type="SUPFAM" id="SSF51905">
    <property type="entry name" value="FAD/NAD(P)-binding domain"/>
    <property type="match status" value="1"/>
</dbReference>
<evidence type="ECO:0000313" key="7">
    <source>
        <dbReference type="EMBL" id="KAJ7611803.1"/>
    </source>
</evidence>
<evidence type="ECO:0000256" key="5">
    <source>
        <dbReference type="ARBA" id="ARBA00023033"/>
    </source>
</evidence>
<protein>
    <recommendedName>
        <fullName evidence="6">FAD-binding domain-containing protein</fullName>
    </recommendedName>
</protein>
<dbReference type="Proteomes" id="UP001221142">
    <property type="component" value="Unassembled WGS sequence"/>
</dbReference>
<dbReference type="SUPFAM" id="SSF54373">
    <property type="entry name" value="FAD-linked reductases, C-terminal domain"/>
    <property type="match status" value="1"/>
</dbReference>
<dbReference type="PANTHER" id="PTHR13789:SF309">
    <property type="entry name" value="PUTATIVE (AFU_ORTHOLOGUE AFUA_6G14510)-RELATED"/>
    <property type="match status" value="1"/>
</dbReference>
<sequence>MVAAQPLRVSIVGAGIGGLTAAIALKKNGHIIQVFEATEDKQEIGAGLGLQTNALRVLEHLGVRKENLRGLDNDGSVMYDSCNGQGRTFSFSSNNGVLCHRSDLYEELKRLAMGDGDGAPVKLRLGCKVVGCDTEKAAVTLENGEVIEADVVIGADGINSLVRAQILGHVQEAPYSGWSCLRTVFDAANMHEIPELEWINEGVSGVNAILVKETPFRRWIVYPIRDRSLINTVTFYTDSPGDKTDCAPTKEEVLERYKDFDPKFLRLFDLPVHSPLRRWRMRVVPQLPTWVAGRAALLGDAAHGTVPMFAQGAGMAIEEAVALQFLLPLGTKREDVPARLQAYFELRKDRGELIRQGSVDQISKVDFTAHDQLRLYDAIEASRAFYEERFGSGSLRFRVSK</sequence>
<dbReference type="EMBL" id="JARKIF010000032">
    <property type="protein sequence ID" value="KAJ7611803.1"/>
    <property type="molecule type" value="Genomic_DNA"/>
</dbReference>
<dbReference type="Gene3D" id="3.50.50.60">
    <property type="entry name" value="FAD/NAD(P)-binding domain"/>
    <property type="match status" value="1"/>
</dbReference>
<keyword evidence="3" id="KW-0274">FAD</keyword>
<name>A0AAD7FCB9_9AGAR</name>
<reference evidence="7" key="1">
    <citation type="submission" date="2023-03" db="EMBL/GenBank/DDBJ databases">
        <title>Massive genome expansion in bonnet fungi (Mycena s.s.) driven by repeated elements and novel gene families across ecological guilds.</title>
        <authorList>
            <consortium name="Lawrence Berkeley National Laboratory"/>
            <person name="Harder C.B."/>
            <person name="Miyauchi S."/>
            <person name="Viragh M."/>
            <person name="Kuo A."/>
            <person name="Thoen E."/>
            <person name="Andreopoulos B."/>
            <person name="Lu D."/>
            <person name="Skrede I."/>
            <person name="Drula E."/>
            <person name="Henrissat B."/>
            <person name="Morin E."/>
            <person name="Kohler A."/>
            <person name="Barry K."/>
            <person name="LaButti K."/>
            <person name="Morin E."/>
            <person name="Salamov A."/>
            <person name="Lipzen A."/>
            <person name="Mereny Z."/>
            <person name="Hegedus B."/>
            <person name="Baldrian P."/>
            <person name="Stursova M."/>
            <person name="Weitz H."/>
            <person name="Taylor A."/>
            <person name="Grigoriev I.V."/>
            <person name="Nagy L.G."/>
            <person name="Martin F."/>
            <person name="Kauserud H."/>
        </authorList>
    </citation>
    <scope>NUCLEOTIDE SEQUENCE</scope>
    <source>
        <strain evidence="7">9284</strain>
    </source>
</reference>
<evidence type="ECO:0000256" key="3">
    <source>
        <dbReference type="ARBA" id="ARBA00022827"/>
    </source>
</evidence>
<dbReference type="InterPro" id="IPR002938">
    <property type="entry name" value="FAD-bd"/>
</dbReference>
<accession>A0AAD7FCB9</accession>
<organism evidence="7 8">
    <name type="scientific">Roridomyces roridus</name>
    <dbReference type="NCBI Taxonomy" id="1738132"/>
    <lineage>
        <taxon>Eukaryota</taxon>
        <taxon>Fungi</taxon>
        <taxon>Dikarya</taxon>
        <taxon>Basidiomycota</taxon>
        <taxon>Agaricomycotina</taxon>
        <taxon>Agaricomycetes</taxon>
        <taxon>Agaricomycetidae</taxon>
        <taxon>Agaricales</taxon>
        <taxon>Marasmiineae</taxon>
        <taxon>Mycenaceae</taxon>
        <taxon>Roridomyces</taxon>
    </lineage>
</organism>
<dbReference type="Pfam" id="PF01494">
    <property type="entry name" value="FAD_binding_3"/>
    <property type="match status" value="1"/>
</dbReference>
<keyword evidence="4" id="KW-0560">Oxidoreductase</keyword>
<dbReference type="PRINTS" id="PR00420">
    <property type="entry name" value="RNGMNOXGNASE"/>
</dbReference>
<evidence type="ECO:0000256" key="1">
    <source>
        <dbReference type="ARBA" id="ARBA00007992"/>
    </source>
</evidence>
<dbReference type="AlphaFoldDB" id="A0AAD7FCB9"/>
<dbReference type="GO" id="GO:0004497">
    <property type="term" value="F:monooxygenase activity"/>
    <property type="evidence" value="ECO:0007669"/>
    <property type="project" value="UniProtKB-KW"/>
</dbReference>
<keyword evidence="5" id="KW-0503">Monooxygenase</keyword>
<comment type="similarity">
    <text evidence="1">Belongs to the paxM FAD-dependent monooxygenase family.</text>
</comment>
<evidence type="ECO:0000259" key="6">
    <source>
        <dbReference type="Pfam" id="PF01494"/>
    </source>
</evidence>
<keyword evidence="8" id="KW-1185">Reference proteome</keyword>
<evidence type="ECO:0000256" key="2">
    <source>
        <dbReference type="ARBA" id="ARBA00022630"/>
    </source>
</evidence>
<dbReference type="InterPro" id="IPR050493">
    <property type="entry name" value="FAD-dep_Monooxygenase_BioMet"/>
</dbReference>
<proteinExistence type="inferred from homology"/>
<comment type="caution">
    <text evidence="7">The sequence shown here is derived from an EMBL/GenBank/DDBJ whole genome shotgun (WGS) entry which is preliminary data.</text>
</comment>
<evidence type="ECO:0000256" key="4">
    <source>
        <dbReference type="ARBA" id="ARBA00023002"/>
    </source>
</evidence>
<evidence type="ECO:0000313" key="8">
    <source>
        <dbReference type="Proteomes" id="UP001221142"/>
    </source>
</evidence>